<keyword evidence="2" id="KW-1185">Reference proteome</keyword>
<gene>
    <name evidence="1" type="ORF">WDZ17_02850</name>
</gene>
<evidence type="ECO:0000313" key="1">
    <source>
        <dbReference type="EMBL" id="MEJ5944231.1"/>
    </source>
</evidence>
<dbReference type="InterPro" id="IPR036291">
    <property type="entry name" value="NAD(P)-bd_dom_sf"/>
</dbReference>
<proteinExistence type="predicted"/>
<dbReference type="Gene3D" id="3.40.50.720">
    <property type="entry name" value="NAD(P)-binding Rossmann-like Domain"/>
    <property type="match status" value="1"/>
</dbReference>
<accession>A0ABU8RGP1</accession>
<sequence length="253" mass="26336">MRVAVVGGTGRVGRPLVEVLRRAGHDPVAVARSTGADVVTGRGLDGALAGCASVVDVSGPSWLSARAPRDLERFFAAGTDRVAAAARRAGVEHHVVLSVVGLDRIAGPPLFAGKRAQEERVRRGAVRTTVVRATPAHEVGADTAALTRDGASARVPPLLLQPLAAADLAALLARVAVGPPRGLVEVAGPRTEDLVDMARRTLAARREPLDLHASWRGTPFGADAAGEVLLPGPRAQLLETTFDSWLLDTWVPG</sequence>
<evidence type="ECO:0000313" key="2">
    <source>
        <dbReference type="Proteomes" id="UP001387100"/>
    </source>
</evidence>
<dbReference type="EMBL" id="JBBIAA010000002">
    <property type="protein sequence ID" value="MEJ5944231.1"/>
    <property type="molecule type" value="Genomic_DNA"/>
</dbReference>
<dbReference type="RefSeq" id="WP_339573622.1">
    <property type="nucleotide sequence ID" value="NZ_JBBIAA010000002.1"/>
</dbReference>
<organism evidence="1 2">
    <name type="scientific">Pseudokineococcus basanitobsidens</name>
    <dbReference type="NCBI Taxonomy" id="1926649"/>
    <lineage>
        <taxon>Bacteria</taxon>
        <taxon>Bacillati</taxon>
        <taxon>Actinomycetota</taxon>
        <taxon>Actinomycetes</taxon>
        <taxon>Kineosporiales</taxon>
        <taxon>Kineosporiaceae</taxon>
        <taxon>Pseudokineococcus</taxon>
    </lineage>
</organism>
<reference evidence="1 2" key="1">
    <citation type="journal article" date="2017" name="Int. J. Syst. Evol. Microbiol.">
        <title>Pseudokineococcus basanitobsidens sp. nov., isolated from volcanic rock.</title>
        <authorList>
            <person name="Lee D.W."/>
            <person name="Park M.Y."/>
            <person name="Kim J.J."/>
            <person name="Kim B.S."/>
        </authorList>
    </citation>
    <scope>NUCLEOTIDE SEQUENCE [LARGE SCALE GENOMIC DNA]</scope>
    <source>
        <strain evidence="1 2">DSM 103726</strain>
    </source>
</reference>
<dbReference type="SUPFAM" id="SSF51735">
    <property type="entry name" value="NAD(P)-binding Rossmann-fold domains"/>
    <property type="match status" value="1"/>
</dbReference>
<dbReference type="Proteomes" id="UP001387100">
    <property type="component" value="Unassembled WGS sequence"/>
</dbReference>
<name>A0ABU8RGP1_9ACTN</name>
<comment type="caution">
    <text evidence="1">The sequence shown here is derived from an EMBL/GenBank/DDBJ whole genome shotgun (WGS) entry which is preliminary data.</text>
</comment>
<protein>
    <submittedName>
        <fullName evidence="1">3-beta hydroxysteroid dehydrogenase</fullName>
    </submittedName>
</protein>